<dbReference type="AlphaFoldDB" id="A0A3Q8I1Z4"/>
<organism evidence="1">
    <name type="scientific">Simulacricoccus ruber</name>
    <dbReference type="NCBI Taxonomy" id="2303410"/>
    <lineage>
        <taxon>Bacteria</taxon>
        <taxon>Pseudomonadati</taxon>
        <taxon>Myxococcota</taxon>
        <taxon>Myxococcia</taxon>
        <taxon>Myxococcales</taxon>
        <taxon>Cystobacterineae</taxon>
        <taxon>Myxococcaceae</taxon>
        <taxon>Simulacricoccus</taxon>
    </lineage>
</organism>
<dbReference type="EMBL" id="MH908884">
    <property type="protein sequence ID" value="AYM52777.1"/>
    <property type="molecule type" value="Genomic_DNA"/>
</dbReference>
<evidence type="ECO:0000313" key="1">
    <source>
        <dbReference type="EMBL" id="AYM52777.1"/>
    </source>
</evidence>
<name>A0A3Q8I1Z4_9BACT</name>
<accession>A0A3Q8I1Z4</accession>
<sequence length="222" mass="23249">MSPTRNAGLAAGTTVHTPQGLRCVETLVNGDVVLTPSANGGAAIPKRVTAVSGPTMRPAFRVRCHGMHGDENVNQSLVVAGDQLLHVVGAVDADPDFPPPAGWLEAARVYRSQVLQQAAGAGAQVSSVDPIWRTRSEGLGWIDLDRDSDAGWTIDMRSAPPVEARLLPGAVADFAGDPSFLDRYGDEEIAEACAYQCAMHGLAVEDGAPFFVGDRGFVVASS</sequence>
<dbReference type="Gene3D" id="2.170.16.10">
    <property type="entry name" value="Hedgehog/Intein (Hint) domain"/>
    <property type="match status" value="1"/>
</dbReference>
<reference evidence="1" key="1">
    <citation type="journal article" date="2018" name="J. Ind. Microbiol. Biotechnol.">
        <title>Genome mining reveals uncommon alkylpyrones as type III PKS products from myxobacteria.</title>
        <authorList>
            <person name="Hug J.J."/>
            <person name="Panter F."/>
            <person name="Krug D."/>
            <person name="Muller R."/>
        </authorList>
    </citation>
    <scope>NUCLEOTIDE SEQUENCE</scope>
    <source>
        <strain evidence="1">MCy10636</strain>
    </source>
</reference>
<proteinExistence type="predicted"/>
<protein>
    <submittedName>
        <fullName evidence="1">Uncharacterized protein</fullName>
    </submittedName>
</protein>